<dbReference type="InterPro" id="IPR006683">
    <property type="entry name" value="Thioestr_dom"/>
</dbReference>
<evidence type="ECO:0000256" key="1">
    <source>
        <dbReference type="ARBA" id="ARBA00008324"/>
    </source>
</evidence>
<evidence type="ECO:0000256" key="2">
    <source>
        <dbReference type="ARBA" id="ARBA00022801"/>
    </source>
</evidence>
<dbReference type="PANTHER" id="PTHR21660:SF1">
    <property type="entry name" value="ACYL-COENZYME A THIOESTERASE 13"/>
    <property type="match status" value="1"/>
</dbReference>
<evidence type="ECO:0000313" key="5">
    <source>
        <dbReference type="Proteomes" id="UP001595548"/>
    </source>
</evidence>
<feature type="domain" description="Thioesterase" evidence="3">
    <location>
        <begin position="56"/>
        <end position="132"/>
    </location>
</feature>
<evidence type="ECO:0000313" key="4">
    <source>
        <dbReference type="EMBL" id="MFC3155716.1"/>
    </source>
</evidence>
<accession>A0ABV7HSG2</accession>
<comment type="similarity">
    <text evidence="1">Belongs to the thioesterase PaaI family.</text>
</comment>
<dbReference type="PANTHER" id="PTHR21660">
    <property type="entry name" value="THIOESTERASE SUPERFAMILY MEMBER-RELATED"/>
    <property type="match status" value="1"/>
</dbReference>
<dbReference type="Proteomes" id="UP001595548">
    <property type="component" value="Unassembled WGS sequence"/>
</dbReference>
<keyword evidence="2 4" id="KW-0378">Hydrolase</keyword>
<name>A0ABV7HSG2_9GAMM</name>
<sequence>MNISRMSGLEVLQAMASGQVPGPSIANTMPMSLVRAEEGAVVFNAIADDRHLNPLGGVHGGFAATVLDSVTGCAVHSLLAAGVGYATIDLNIKMIRPLPKNSTLTAEGKVINLSKSLGVAEGTLKDSSGKLLATATATCMILS</sequence>
<comment type="caution">
    <text evidence="4">The sequence shown here is derived from an EMBL/GenBank/DDBJ whole genome shotgun (WGS) entry which is preliminary data.</text>
</comment>
<dbReference type="NCBIfam" id="TIGR00369">
    <property type="entry name" value="unchar_dom_1"/>
    <property type="match status" value="1"/>
</dbReference>
<organism evidence="4 5">
    <name type="scientific">Gilvimarinus japonicus</name>
    <dbReference type="NCBI Taxonomy" id="1796469"/>
    <lineage>
        <taxon>Bacteria</taxon>
        <taxon>Pseudomonadati</taxon>
        <taxon>Pseudomonadota</taxon>
        <taxon>Gammaproteobacteria</taxon>
        <taxon>Cellvibrionales</taxon>
        <taxon>Cellvibrionaceae</taxon>
        <taxon>Gilvimarinus</taxon>
    </lineage>
</organism>
<dbReference type="Gene3D" id="3.10.129.10">
    <property type="entry name" value="Hotdog Thioesterase"/>
    <property type="match status" value="1"/>
</dbReference>
<evidence type="ECO:0000259" key="3">
    <source>
        <dbReference type="Pfam" id="PF03061"/>
    </source>
</evidence>
<reference evidence="5" key="1">
    <citation type="journal article" date="2019" name="Int. J. Syst. Evol. Microbiol.">
        <title>The Global Catalogue of Microorganisms (GCM) 10K type strain sequencing project: providing services to taxonomists for standard genome sequencing and annotation.</title>
        <authorList>
            <consortium name="The Broad Institute Genomics Platform"/>
            <consortium name="The Broad Institute Genome Sequencing Center for Infectious Disease"/>
            <person name="Wu L."/>
            <person name="Ma J."/>
        </authorList>
    </citation>
    <scope>NUCLEOTIDE SEQUENCE [LARGE SCALE GENOMIC DNA]</scope>
    <source>
        <strain evidence="5">KCTC 52141</strain>
    </source>
</reference>
<dbReference type="InterPro" id="IPR039298">
    <property type="entry name" value="ACOT13"/>
</dbReference>
<dbReference type="EC" id="3.1.2.-" evidence="4"/>
<dbReference type="Pfam" id="PF03061">
    <property type="entry name" value="4HBT"/>
    <property type="match status" value="1"/>
</dbReference>
<proteinExistence type="inferred from homology"/>
<dbReference type="InterPro" id="IPR003736">
    <property type="entry name" value="PAAI_dom"/>
</dbReference>
<dbReference type="SUPFAM" id="SSF54637">
    <property type="entry name" value="Thioesterase/thiol ester dehydrase-isomerase"/>
    <property type="match status" value="1"/>
</dbReference>
<dbReference type="GO" id="GO:0016787">
    <property type="term" value="F:hydrolase activity"/>
    <property type="evidence" value="ECO:0007669"/>
    <property type="project" value="UniProtKB-KW"/>
</dbReference>
<dbReference type="CDD" id="cd03443">
    <property type="entry name" value="PaaI_thioesterase"/>
    <property type="match status" value="1"/>
</dbReference>
<dbReference type="InterPro" id="IPR029069">
    <property type="entry name" value="HotDog_dom_sf"/>
</dbReference>
<gene>
    <name evidence="4" type="ORF">ACFOEB_10940</name>
</gene>
<keyword evidence="5" id="KW-1185">Reference proteome</keyword>
<dbReference type="EMBL" id="JBHRTL010000006">
    <property type="protein sequence ID" value="MFC3155716.1"/>
    <property type="molecule type" value="Genomic_DNA"/>
</dbReference>
<dbReference type="RefSeq" id="WP_382416572.1">
    <property type="nucleotide sequence ID" value="NZ_AP031500.1"/>
</dbReference>
<protein>
    <submittedName>
        <fullName evidence="4">PaaI family thioesterase</fullName>
        <ecNumber evidence="4">3.1.2.-</ecNumber>
    </submittedName>
</protein>